<evidence type="ECO:0000256" key="3">
    <source>
        <dbReference type="ARBA" id="ARBA00022448"/>
    </source>
</evidence>
<feature type="transmembrane region" description="Helical" evidence="8">
    <location>
        <begin position="340"/>
        <end position="366"/>
    </location>
</feature>
<keyword evidence="10" id="KW-1185">Reference proteome</keyword>
<sequence length="372" mass="42435">MVRSVYFYYLFLLNALMNLVNFVPRILIGDRFDGAVMGVMLAIPIGMLFMYLFVRMITKFPGQGFPEIFAKYLPGWLGKLILFLLAFVWFSASSVTLVGFMDVTGRYISPDVSPYTILIGFLAVVCLGARRSSESILYALEIILFIMVPLIVYMTYRAISSPYFQWDAVKQVLTYFWTAPTLTSVAAATYIFSGYANVVIFNRVFQKLRVRHYWAIALIGGMTAVMAMLAPVGFLGAEGAGFHVYPAFSTVDSLRIRYFIIERMIYIFYVVYLCLSLVNSIIHWHVAKEMVLGAIEKPVSRSQDRGPSQKKRDTKEWWILAFFSAAVMVGASLMDQFSNNLIGIWFLNMRLWAELLLLILLAFCVLRRRSRA</sequence>
<dbReference type="PANTHER" id="PTHR34975">
    <property type="entry name" value="SPORE GERMINATION PROTEIN A2"/>
    <property type="match status" value="1"/>
</dbReference>
<evidence type="ECO:0000256" key="1">
    <source>
        <dbReference type="ARBA" id="ARBA00004141"/>
    </source>
</evidence>
<dbReference type="GO" id="GO:0016020">
    <property type="term" value="C:membrane"/>
    <property type="evidence" value="ECO:0007669"/>
    <property type="project" value="UniProtKB-SubCell"/>
</dbReference>
<protein>
    <submittedName>
        <fullName evidence="9">GerAB/ArcD/ProY family transporter</fullName>
    </submittedName>
</protein>
<keyword evidence="6 8" id="KW-1133">Transmembrane helix</keyword>
<feature type="transmembrane region" description="Helical" evidence="8">
    <location>
        <begin position="80"/>
        <end position="100"/>
    </location>
</feature>
<dbReference type="Proteomes" id="UP000565468">
    <property type="component" value="Unassembled WGS sequence"/>
</dbReference>
<keyword evidence="4" id="KW-0309">Germination</keyword>
<evidence type="ECO:0000256" key="4">
    <source>
        <dbReference type="ARBA" id="ARBA00022544"/>
    </source>
</evidence>
<comment type="similarity">
    <text evidence="2">Belongs to the amino acid-polyamine-organocation (APC) superfamily. Spore germination protein (SGP) (TC 2.A.3.9) family.</text>
</comment>
<accession>A0A848M0X3</accession>
<feature type="transmembrane region" description="Helical" evidence="8">
    <location>
        <begin position="317"/>
        <end position="334"/>
    </location>
</feature>
<feature type="transmembrane region" description="Helical" evidence="8">
    <location>
        <begin position="136"/>
        <end position="156"/>
    </location>
</feature>
<evidence type="ECO:0000256" key="2">
    <source>
        <dbReference type="ARBA" id="ARBA00007998"/>
    </source>
</evidence>
<evidence type="ECO:0000313" key="10">
    <source>
        <dbReference type="Proteomes" id="UP000565468"/>
    </source>
</evidence>
<organism evidence="9 10">
    <name type="scientific">Paenibacillus lemnae</name>
    <dbReference type="NCBI Taxonomy" id="1330551"/>
    <lineage>
        <taxon>Bacteria</taxon>
        <taxon>Bacillati</taxon>
        <taxon>Bacillota</taxon>
        <taxon>Bacilli</taxon>
        <taxon>Bacillales</taxon>
        <taxon>Paenibacillaceae</taxon>
        <taxon>Paenibacillus</taxon>
    </lineage>
</organism>
<feature type="transmembrane region" description="Helical" evidence="8">
    <location>
        <begin position="7"/>
        <end position="28"/>
    </location>
</feature>
<feature type="transmembrane region" description="Helical" evidence="8">
    <location>
        <begin position="256"/>
        <end position="278"/>
    </location>
</feature>
<evidence type="ECO:0000256" key="5">
    <source>
        <dbReference type="ARBA" id="ARBA00022692"/>
    </source>
</evidence>
<dbReference type="RefSeq" id="WP_169503184.1">
    <property type="nucleotide sequence ID" value="NZ_JABBPN010000001.1"/>
</dbReference>
<dbReference type="InterPro" id="IPR004761">
    <property type="entry name" value="Spore_GerAB"/>
</dbReference>
<keyword evidence="5 8" id="KW-0812">Transmembrane</keyword>
<comment type="subcellular location">
    <subcellularLocation>
        <location evidence="1">Membrane</location>
        <topology evidence="1">Multi-pass membrane protein</topology>
    </subcellularLocation>
</comment>
<keyword evidence="7 8" id="KW-0472">Membrane</keyword>
<evidence type="ECO:0000256" key="7">
    <source>
        <dbReference type="ARBA" id="ARBA00023136"/>
    </source>
</evidence>
<dbReference type="PANTHER" id="PTHR34975:SF2">
    <property type="entry name" value="SPORE GERMINATION PROTEIN A2"/>
    <property type="match status" value="1"/>
</dbReference>
<evidence type="ECO:0000313" key="9">
    <source>
        <dbReference type="EMBL" id="NMO94497.1"/>
    </source>
</evidence>
<evidence type="ECO:0000256" key="6">
    <source>
        <dbReference type="ARBA" id="ARBA00022989"/>
    </source>
</evidence>
<feature type="transmembrane region" description="Helical" evidence="8">
    <location>
        <begin position="112"/>
        <end position="129"/>
    </location>
</feature>
<reference evidence="9 10" key="1">
    <citation type="submission" date="2020-04" db="EMBL/GenBank/DDBJ databases">
        <title>Paenibacillus algicola sp. nov., a novel marine bacterium producing alginate lyase.</title>
        <authorList>
            <person name="Huang H."/>
        </authorList>
    </citation>
    <scope>NUCLEOTIDE SEQUENCE [LARGE SCALE GENOMIC DNA]</scope>
    <source>
        <strain evidence="9 10">L7-75</strain>
    </source>
</reference>
<keyword evidence="3" id="KW-0813">Transport</keyword>
<comment type="caution">
    <text evidence="9">The sequence shown here is derived from an EMBL/GenBank/DDBJ whole genome shotgun (WGS) entry which is preliminary data.</text>
</comment>
<feature type="transmembrane region" description="Helical" evidence="8">
    <location>
        <begin position="176"/>
        <end position="201"/>
    </location>
</feature>
<proteinExistence type="inferred from homology"/>
<evidence type="ECO:0000256" key="8">
    <source>
        <dbReference type="SAM" id="Phobius"/>
    </source>
</evidence>
<dbReference type="Pfam" id="PF03845">
    <property type="entry name" value="Spore_permease"/>
    <property type="match status" value="1"/>
</dbReference>
<name>A0A848M0X3_PAELE</name>
<dbReference type="AlphaFoldDB" id="A0A848M0X3"/>
<dbReference type="EMBL" id="JABBPN010000001">
    <property type="protein sequence ID" value="NMO94497.1"/>
    <property type="molecule type" value="Genomic_DNA"/>
</dbReference>
<dbReference type="GO" id="GO:0009847">
    <property type="term" value="P:spore germination"/>
    <property type="evidence" value="ECO:0007669"/>
    <property type="project" value="InterPro"/>
</dbReference>
<gene>
    <name evidence="9" type="ORF">HII30_01680</name>
</gene>
<feature type="transmembrane region" description="Helical" evidence="8">
    <location>
        <begin position="34"/>
        <end position="54"/>
    </location>
</feature>
<feature type="transmembrane region" description="Helical" evidence="8">
    <location>
        <begin position="213"/>
        <end position="236"/>
    </location>
</feature>